<evidence type="ECO:0000256" key="1">
    <source>
        <dbReference type="ARBA" id="ARBA00022679"/>
    </source>
</evidence>
<evidence type="ECO:0000313" key="4">
    <source>
        <dbReference type="EMBL" id="MCU6698332.1"/>
    </source>
</evidence>
<dbReference type="InterPro" id="IPR002173">
    <property type="entry name" value="Carboh/pur_kinase_PfkB_CS"/>
</dbReference>
<dbReference type="InterPro" id="IPR029056">
    <property type="entry name" value="Ribokinase-like"/>
</dbReference>
<keyword evidence="1" id="KW-0808">Transferase</keyword>
<dbReference type="SUPFAM" id="SSF53613">
    <property type="entry name" value="Ribokinase-like"/>
    <property type="match status" value="1"/>
</dbReference>
<dbReference type="PANTHER" id="PTHR10584">
    <property type="entry name" value="SUGAR KINASE"/>
    <property type="match status" value="1"/>
</dbReference>
<comment type="caution">
    <text evidence="4">The sequence shown here is derived from an EMBL/GenBank/DDBJ whole genome shotgun (WGS) entry which is preliminary data.</text>
</comment>
<keyword evidence="2 4" id="KW-0418">Kinase</keyword>
<dbReference type="PROSITE" id="PS00584">
    <property type="entry name" value="PFKB_KINASES_2"/>
    <property type="match status" value="1"/>
</dbReference>
<dbReference type="Proteomes" id="UP001652461">
    <property type="component" value="Unassembled WGS sequence"/>
</dbReference>
<reference evidence="4 5" key="1">
    <citation type="journal article" date="2021" name="ISME Commun">
        <title>Automated analysis of genomic sequences facilitates high-throughput and comprehensive description of bacteria.</title>
        <authorList>
            <person name="Hitch T.C.A."/>
        </authorList>
    </citation>
    <scope>NUCLEOTIDE SEQUENCE [LARGE SCALE GENOMIC DNA]</scope>
    <source>
        <strain evidence="4 5">Sanger_04</strain>
    </source>
</reference>
<dbReference type="EMBL" id="JAOQKC010000030">
    <property type="protein sequence ID" value="MCU6698332.1"/>
    <property type="molecule type" value="Genomic_DNA"/>
</dbReference>
<dbReference type="GO" id="GO:0016301">
    <property type="term" value="F:kinase activity"/>
    <property type="evidence" value="ECO:0007669"/>
    <property type="project" value="UniProtKB-KW"/>
</dbReference>
<organism evidence="4 5">
    <name type="scientific">Laedolimicola ammoniilytica</name>
    <dbReference type="NCBI Taxonomy" id="2981771"/>
    <lineage>
        <taxon>Bacteria</taxon>
        <taxon>Bacillati</taxon>
        <taxon>Bacillota</taxon>
        <taxon>Clostridia</taxon>
        <taxon>Lachnospirales</taxon>
        <taxon>Lachnospiraceae</taxon>
        <taxon>Laedolimicola</taxon>
    </lineage>
</organism>
<accession>A0ABT2S1L4</accession>
<keyword evidence="5" id="KW-1185">Reference proteome</keyword>
<dbReference type="Pfam" id="PF00294">
    <property type="entry name" value="PfkB"/>
    <property type="match status" value="1"/>
</dbReference>
<gene>
    <name evidence="4" type="ORF">OCV63_15785</name>
</gene>
<feature type="domain" description="Carbohydrate kinase PfkB" evidence="3">
    <location>
        <begin position="65"/>
        <end position="319"/>
    </location>
</feature>
<evidence type="ECO:0000259" key="3">
    <source>
        <dbReference type="Pfam" id="PF00294"/>
    </source>
</evidence>
<name>A0ABT2S1L4_9FIRM</name>
<dbReference type="Gene3D" id="3.40.1190.20">
    <property type="match status" value="1"/>
</dbReference>
<dbReference type="InterPro" id="IPR011611">
    <property type="entry name" value="PfkB_dom"/>
</dbReference>
<evidence type="ECO:0000313" key="5">
    <source>
        <dbReference type="Proteomes" id="UP001652461"/>
    </source>
</evidence>
<dbReference type="RefSeq" id="WP_158365220.1">
    <property type="nucleotide sequence ID" value="NZ_JAOQKC010000030.1"/>
</dbReference>
<proteinExistence type="predicted"/>
<sequence>MEERKIKKIIGTGGIGKGLFFLSREEETLGRNESRMAVLSDAKDYCKLHIVFHYLGCLLTPGILVYPIGKVGCDENGRSCKEQMKAAGLNVSWVKESPAHPTMLSICIQYPDKSGGNITADNSACQEVDAEYLTEAARDIGVGPDTIVAALPEVPLEGRLALLRYGKERGAFCVASCGTAEIKEFVRQKGPEVCDLLALNQEETAELAGMMKVRDACDAQEAADRIQKRYPGLNLWLTVGAEGSLLAIGKKRAVYGPLPGVKVKNTGGAGDASLAGLLAGYCLGLPWQGEVFSGPDAHSAGELATLLGGISVESEDSINLDITPDSVRRRSREIYALKRKEG</sequence>
<dbReference type="PANTHER" id="PTHR10584:SF166">
    <property type="entry name" value="RIBOKINASE"/>
    <property type="match status" value="1"/>
</dbReference>
<evidence type="ECO:0000256" key="2">
    <source>
        <dbReference type="ARBA" id="ARBA00022777"/>
    </source>
</evidence>
<protein>
    <submittedName>
        <fullName evidence="4">PfkB family carbohydrate kinase</fullName>
    </submittedName>
</protein>